<sequence length="136" mass="15046">MIDNETRRKIIIEYGAGATITSLAGKYKLSRTTISKILGSVKTEQKLSNNCTKTERVGVAIGRVKEIDEQDNKELARKTVNAIMKSLPNDIKRASMADKMKVLERMVELFGLANDEEQEEVRLIITSEDASGGGDD</sequence>
<proteinExistence type="predicted"/>
<reference evidence="1" key="1">
    <citation type="journal article" date="2021" name="Proc. Natl. Acad. Sci. U.S.A.">
        <title>A Catalog of Tens of Thousands of Viruses from Human Metagenomes Reveals Hidden Associations with Chronic Diseases.</title>
        <authorList>
            <person name="Tisza M.J."/>
            <person name="Buck C.B."/>
        </authorList>
    </citation>
    <scope>NUCLEOTIDE SEQUENCE</scope>
    <source>
        <strain evidence="1">CttDR14</strain>
    </source>
</reference>
<keyword evidence="1" id="KW-0371">Homeobox</keyword>
<name>A0A8S5M1U8_9CAUD</name>
<evidence type="ECO:0000313" key="1">
    <source>
        <dbReference type="EMBL" id="DAD76297.1"/>
    </source>
</evidence>
<dbReference type="EMBL" id="BK014798">
    <property type="protein sequence ID" value="DAD76297.1"/>
    <property type="molecule type" value="Genomic_DNA"/>
</dbReference>
<keyword evidence="1" id="KW-0238">DNA-binding</keyword>
<organism evidence="1">
    <name type="scientific">Siphoviridae sp. cttDR14</name>
    <dbReference type="NCBI Taxonomy" id="2826490"/>
    <lineage>
        <taxon>Viruses</taxon>
        <taxon>Duplodnaviria</taxon>
        <taxon>Heunggongvirae</taxon>
        <taxon>Uroviricota</taxon>
        <taxon>Caudoviricetes</taxon>
    </lineage>
</organism>
<accession>A0A8S5M1U8</accession>
<dbReference type="GO" id="GO:0003677">
    <property type="term" value="F:DNA binding"/>
    <property type="evidence" value="ECO:0007669"/>
    <property type="project" value="UniProtKB-KW"/>
</dbReference>
<protein>
    <submittedName>
        <fullName evidence="1">HOMEOBOX PROTEIN PAX-6/DNA COMPLEX, PAIRED DOMAIN, TRANSCRIPTION, PROTEIN-DNA.5A</fullName>
    </submittedName>
</protein>